<gene>
    <name evidence="1" type="ORF">BD847_1020</name>
</gene>
<dbReference type="AlphaFoldDB" id="A0A3D9G3F2"/>
<protein>
    <submittedName>
        <fullName evidence="1">Uncharacterized protein</fullName>
    </submittedName>
</protein>
<reference evidence="1 2" key="1">
    <citation type="submission" date="2018-07" db="EMBL/GenBank/DDBJ databases">
        <title>Genomic Encyclopedia of Archaeal and Bacterial Type Strains, Phase II (KMG-II): from individual species to whole genera.</title>
        <authorList>
            <person name="Goeker M."/>
        </authorList>
    </citation>
    <scope>NUCLEOTIDE SEQUENCE [LARGE SCALE GENOMIC DNA]</scope>
    <source>
        <strain evidence="1 2">DSM 25795</strain>
    </source>
</reference>
<proteinExistence type="predicted"/>
<dbReference type="RefSeq" id="WP_147298494.1">
    <property type="nucleotide sequence ID" value="NZ_QRDQ01000007.1"/>
</dbReference>
<dbReference type="EMBL" id="QRDQ01000007">
    <property type="protein sequence ID" value="RED27087.1"/>
    <property type="molecule type" value="Genomic_DNA"/>
</dbReference>
<evidence type="ECO:0000313" key="2">
    <source>
        <dbReference type="Proteomes" id="UP000257004"/>
    </source>
</evidence>
<name>A0A3D9G3F2_9FLAO</name>
<comment type="caution">
    <text evidence="1">The sequence shown here is derived from an EMBL/GenBank/DDBJ whole genome shotgun (WGS) entry which is preliminary data.</text>
</comment>
<organism evidence="1 2">
    <name type="scientific">Flavobacterium cutihirudinis</name>
    <dbReference type="NCBI Taxonomy" id="1265740"/>
    <lineage>
        <taxon>Bacteria</taxon>
        <taxon>Pseudomonadati</taxon>
        <taxon>Bacteroidota</taxon>
        <taxon>Flavobacteriia</taxon>
        <taxon>Flavobacteriales</taxon>
        <taxon>Flavobacteriaceae</taxon>
        <taxon>Flavobacterium</taxon>
    </lineage>
</organism>
<keyword evidence="2" id="KW-1185">Reference proteome</keyword>
<sequence>MINLSHEILNEALSFSMEFGENWLVPINKRLSKIYPGLSNKELDNCDLICKQVNKIANSYVYDNPILTDQKYSFVNFEQFEIFINAQFDWISTKNLTHLYSQSCYYASK</sequence>
<dbReference type="Proteomes" id="UP000257004">
    <property type="component" value="Unassembled WGS sequence"/>
</dbReference>
<dbReference type="OrthoDB" id="1261489at2"/>
<accession>A0A3D9G3F2</accession>
<evidence type="ECO:0000313" key="1">
    <source>
        <dbReference type="EMBL" id="RED27087.1"/>
    </source>
</evidence>